<feature type="compositionally biased region" description="Low complexity" evidence="1">
    <location>
        <begin position="397"/>
        <end position="413"/>
    </location>
</feature>
<feature type="region of interest" description="Disordered" evidence="1">
    <location>
        <begin position="152"/>
        <end position="183"/>
    </location>
</feature>
<proteinExistence type="predicted"/>
<keyword evidence="3" id="KW-1185">Reference proteome</keyword>
<feature type="region of interest" description="Disordered" evidence="1">
    <location>
        <begin position="334"/>
        <end position="437"/>
    </location>
</feature>
<evidence type="ECO:0000313" key="2">
    <source>
        <dbReference type="EMBL" id="GHD97304.1"/>
    </source>
</evidence>
<dbReference type="InterPro" id="IPR027417">
    <property type="entry name" value="P-loop_NTPase"/>
</dbReference>
<dbReference type="SUPFAM" id="SSF52540">
    <property type="entry name" value="P-loop containing nucleoside triphosphate hydrolases"/>
    <property type="match status" value="1"/>
</dbReference>
<dbReference type="RefSeq" id="WP_190181844.1">
    <property type="nucleotide sequence ID" value="NZ_BMVF01000040.1"/>
</dbReference>
<evidence type="ECO:0000313" key="3">
    <source>
        <dbReference type="Proteomes" id="UP000608955"/>
    </source>
</evidence>
<name>A0A918YC37_9ACTN</name>
<sequence length="1923" mass="208670">MAKAGGDLKAWLTGLDDVRLRELIQIPGPLPYRAGIPHRGGLPRLGRRELLSARAWLSRAQTRDLKQIADAAADFSGHLLVSHGNLQADTLRDPDLGTLESVIISLPPMLARLALHSILLEGDTPRRTLAEQHWDRLLEAAERPGADWACSKDGEAHMQEAEEETAEQTGETDPDPRQRQDDMGEAVTWEDAADVAVAAGPAEALRTLRSHAAELADALELAAERVAGGFELPQGLLEQAAAWPVERSAVADLIREAGCGWSAEEGFSELEAAVEQLREEEEHETARAHQLAMLQEQRQALLPLVDKAEQGGGGAYFESLRETLRTLDEEIAGLSPGARTPSQEPPVPAPRAAAVGAKSQPEESPTAESPAGAVEKATAEAGGGPTDVPIAAERAKASPAAAASQAGALVGAATRPDAPHPAEGTEGPTAWEAETPGPSVVPAEAAAETGRPQETKPSEQTCLPWHAPAAGDSTGSTASPVERLVSAGRFQEAYWMTVGSGEPVHRADCLAFADAAFSCTTPEDATPVMTRFAPDLERVQSDRPALVLAAVASVRAGLVVGWPNDLLLQTDPCSFLSGPWSQLLECAIDVLRRYHRVDPATLHPGDDEGPALTRSGIAKEAGQLKVELPKRKIGYARATQVQNLLMRPEQPLGRALNAVHDWASGKTDASVLDEAWQAFRKRDSSERIIEEADASIRTPKQAKEPIEAKAKRSLLNRIEQVANLLSRARALAAPEVEERSGTVTVLSHALARVRGLDALPGMEGAALLCLRGWLEGEQRAPISRTLGVITDSDADETGIEADSGPLASAGHVPGPVALLAAPDLPRTPNGAPDATAPGFAQAVASLLEPVDIPAVLTAYAERGDLHLADALVEALEQGLVPAATAGPEELPSGWRIERDAQWARWSNIRSETHRIAAGLLAELRTQQSLDDLTERELVGRLEQLEQPFPEGAFRSTVAAIRQLEEDLRGRVDAYVQRLRNQLETLPLSEKDRKQITSLLETGDTVTAEECLAILRKGDALPEWSGADRGEDLDRFVASLGVVAPVKAGQQGFSALPWAEHYADGQPLTEGALAGLEAWDALSKPSTRGAEWQKHVPAVLRLLGLEGRPPARDDSRQVRGILRLTAKLRASESVPGYVADLGSAATTYTVLVVSDEQRGRSPLELLDRSDTGACIILYLYPLGLAGRRGMAVHARTSTSQALVVDPAVFGWVAARSPRSFRAVQRVTLPWTGFNPYTPFVAGLVPPEVFYGRTREMAAVTDPLGALFLYGGRQLGKSALLRKVEADFPSSPDRKAVYLDLKARGVGEAEPADRIWPVLATELKRVGVLGPKVSTAGSPDVLSEQVRRWLEENRERRVLILADEADAFLTADSKAVRGSGGEGTFANVARLKGLMDSTDRRFKVVFAGLHQVQRFSRLSNVPLAHGGEELIGPLKPAEAQRLVVEPMAAFGYRFERPELVWRVLAATNYQACLVQIFCERLVTALREKPLGSAQWPITVTEEDIRAVAGSAEVHRRIAERLRLTINLEDRYRVLALTIALRSQADSFHRGYDADELLREAKRNWPEGFRRLTASDVKIYLEEMVGLGLLIQQADRRHYAVRSPNVVHMLGTREDLELELQQTEFSLPYDYNPRFSRRLLGTDRSGVSRYSPLTEQQLYEATGPGLTLVCLTKAHGPELMEPAIRSYADARGLTVHTAAPDTLVDVLTQTTRGRDPSVVVADLRYCGLDTLRQALERLRQHTVGPKGAPPRAGIALVDPRAQEVLWDEQVARVLRPERWNTDSLRAWPECPFDTPDKRERLMEATGGWPGLVERTVDLATRGGATLEAALETTRAQYSREGVARDHLDRVELDRSMQDLLAGWVQYIEPGECCNRGDIAAVTGLGLDEVRRFTDRLADHGVLDDSEKGYALDLVTFRALNTVGQHS</sequence>
<dbReference type="Gene3D" id="3.40.50.300">
    <property type="entry name" value="P-loop containing nucleotide triphosphate hydrolases"/>
    <property type="match status" value="1"/>
</dbReference>
<comment type="caution">
    <text evidence="2">The sequence shown here is derived from an EMBL/GenBank/DDBJ whole genome shotgun (WGS) entry which is preliminary data.</text>
</comment>
<evidence type="ECO:0000256" key="1">
    <source>
        <dbReference type="SAM" id="MobiDB-lite"/>
    </source>
</evidence>
<reference evidence="2" key="2">
    <citation type="submission" date="2020-09" db="EMBL/GenBank/DDBJ databases">
        <authorList>
            <person name="Sun Q."/>
            <person name="Ohkuma M."/>
        </authorList>
    </citation>
    <scope>NUCLEOTIDE SEQUENCE</scope>
    <source>
        <strain evidence="2">JCM 4654</strain>
    </source>
</reference>
<protein>
    <submittedName>
        <fullName evidence="2">Uncharacterized protein</fullName>
    </submittedName>
</protein>
<feature type="compositionally biased region" description="Acidic residues" evidence="1">
    <location>
        <begin position="161"/>
        <end position="173"/>
    </location>
</feature>
<dbReference type="EMBL" id="BMVF01000040">
    <property type="protein sequence ID" value="GHD97304.1"/>
    <property type="molecule type" value="Genomic_DNA"/>
</dbReference>
<organism evidence="2 3">
    <name type="scientific">Streptomyces naganishii JCM 4654</name>
    <dbReference type="NCBI Taxonomy" id="1306179"/>
    <lineage>
        <taxon>Bacteria</taxon>
        <taxon>Bacillati</taxon>
        <taxon>Actinomycetota</taxon>
        <taxon>Actinomycetes</taxon>
        <taxon>Kitasatosporales</taxon>
        <taxon>Streptomycetaceae</taxon>
        <taxon>Streptomyces</taxon>
    </lineage>
</organism>
<dbReference type="Proteomes" id="UP000608955">
    <property type="component" value="Unassembled WGS sequence"/>
</dbReference>
<reference evidence="2" key="1">
    <citation type="journal article" date="2014" name="Int. J. Syst. Evol. Microbiol.">
        <title>Complete genome sequence of Corynebacterium casei LMG S-19264T (=DSM 44701T), isolated from a smear-ripened cheese.</title>
        <authorList>
            <consortium name="US DOE Joint Genome Institute (JGI-PGF)"/>
            <person name="Walter F."/>
            <person name="Albersmeier A."/>
            <person name="Kalinowski J."/>
            <person name="Ruckert C."/>
        </authorList>
    </citation>
    <scope>NUCLEOTIDE SEQUENCE</scope>
    <source>
        <strain evidence="2">JCM 4654</strain>
    </source>
</reference>
<accession>A0A918YC37</accession>
<gene>
    <name evidence="2" type="ORF">GCM10010508_69350</name>
</gene>